<evidence type="ECO:0000313" key="3">
    <source>
        <dbReference type="Proteomes" id="UP000013569"/>
    </source>
</evidence>
<protein>
    <submittedName>
        <fullName evidence="2">Urease accessory protein</fullName>
    </submittedName>
</protein>
<comment type="caution">
    <text evidence="2">The sequence shown here is derived from an EMBL/GenBank/DDBJ whole genome shotgun (WGS) entry which is preliminary data.</text>
</comment>
<dbReference type="AlphaFoldDB" id="R7Y7A8"/>
<evidence type="ECO:0000313" key="2">
    <source>
        <dbReference type="EMBL" id="EON31579.1"/>
    </source>
</evidence>
<name>R7Y7A8_9ACTN</name>
<dbReference type="GO" id="GO:0016151">
    <property type="term" value="F:nickel cation binding"/>
    <property type="evidence" value="ECO:0007669"/>
    <property type="project" value="InterPro"/>
</dbReference>
<accession>R7Y7A8</accession>
<organism evidence="2 3">
    <name type="scientific">Gordonia terrae C-6</name>
    <dbReference type="NCBI Taxonomy" id="1316928"/>
    <lineage>
        <taxon>Bacteria</taxon>
        <taxon>Bacillati</taxon>
        <taxon>Actinomycetota</taxon>
        <taxon>Actinomycetes</taxon>
        <taxon>Mycobacteriales</taxon>
        <taxon>Gordoniaceae</taxon>
        <taxon>Gordonia</taxon>
    </lineage>
</organism>
<proteinExistence type="predicted"/>
<dbReference type="EMBL" id="AQPW01000023">
    <property type="protein sequence ID" value="EON31579.1"/>
    <property type="molecule type" value="Genomic_DNA"/>
</dbReference>
<dbReference type="PATRIC" id="fig|1316928.3.peg.3459"/>
<dbReference type="Pfam" id="PF01774">
    <property type="entry name" value="UreD"/>
    <property type="match status" value="1"/>
</dbReference>
<keyword evidence="1" id="KW-0143">Chaperone</keyword>
<gene>
    <name evidence="2" type="ORF">GTC6_17127</name>
</gene>
<reference evidence="2 3" key="1">
    <citation type="journal article" date="2013" name="Genome Announc.">
        <title>Draft Genome Sequence of a Benzothiophene-Desulfurizing Bacterium, Gordona terrae Strain C-6.</title>
        <authorList>
            <person name="Wang W."/>
            <person name="Ma T."/>
            <person name="Ren Y."/>
            <person name="Li G."/>
        </authorList>
    </citation>
    <scope>NUCLEOTIDE SEQUENCE [LARGE SCALE GENOMIC DNA]</scope>
    <source>
        <strain evidence="2 3">C-6</strain>
    </source>
</reference>
<sequence length="244" mass="25037">MTMRTEVDIVATVDRGVRHRAVGGLGVRVTAPGHVQLIGTAATPLGGDEIVVRIEVEPGAHLRVGSVAATIALPARDRVDSSARWEILVGDGGRLCVDPQPTVVAGGAVHHSDIAVGLASGATLDLHEHVQIGRAATMTDTTLADRDRAGTWTGGLRVDTDGEVVLAHRLRLGHGTPAAAAGHRAASSVFRYPDDRPGVVHATEFAARLQLAGGASLTSALGASVSAARRLADDLELDALAVAP</sequence>
<dbReference type="Proteomes" id="UP000013569">
    <property type="component" value="Unassembled WGS sequence"/>
</dbReference>
<evidence type="ECO:0000256" key="1">
    <source>
        <dbReference type="ARBA" id="ARBA00023186"/>
    </source>
</evidence>
<dbReference type="InterPro" id="IPR002669">
    <property type="entry name" value="UreD"/>
</dbReference>